<accession>A0A1L3Q3A1</accession>
<dbReference type="AlphaFoldDB" id="A0A1L3Q3A1"/>
<dbReference type="Pfam" id="PF03649">
    <property type="entry name" value="UPF0014"/>
    <property type="match status" value="1"/>
</dbReference>
<evidence type="ECO:0000313" key="10">
    <source>
        <dbReference type="Proteomes" id="UP000186879"/>
    </source>
</evidence>
<reference evidence="9 11" key="2">
    <citation type="submission" date="2016-10" db="EMBL/GenBank/DDBJ databases">
        <authorList>
            <person name="de Groot N.N."/>
        </authorList>
    </citation>
    <scope>NUCLEOTIDE SEQUENCE [LARGE SCALE GENOMIC DNA]</scope>
    <source>
        <strain evidence="9 11">Z-7982</strain>
    </source>
</reference>
<dbReference type="STRING" id="2177.BHR79_07615"/>
<evidence type="ECO:0000313" key="12">
    <source>
        <dbReference type="Proteomes" id="UP000267921"/>
    </source>
</evidence>
<keyword evidence="7" id="KW-0547">Nucleotide-binding</keyword>
<dbReference type="PANTHER" id="PTHR30028">
    <property type="entry name" value="UPF0014 INNER MEMBRANE PROTEIN YBBM-RELATED"/>
    <property type="match status" value="1"/>
</dbReference>
<dbReference type="Proteomes" id="UP000186879">
    <property type="component" value="Chromosome"/>
</dbReference>
<name>A0A1L3Q3A1_9EURY</name>
<dbReference type="Proteomes" id="UP000267921">
    <property type="component" value="Unassembled WGS sequence"/>
</dbReference>
<dbReference type="GeneID" id="30583626"/>
<evidence type="ECO:0000256" key="2">
    <source>
        <dbReference type="ARBA" id="ARBA00005268"/>
    </source>
</evidence>
<dbReference type="EMBL" id="CP017921">
    <property type="protein sequence ID" value="APH39356.1"/>
    <property type="molecule type" value="Genomic_DNA"/>
</dbReference>
<dbReference type="KEGG" id="mhaz:BHR79_07615"/>
<feature type="transmembrane region" description="Helical" evidence="6">
    <location>
        <begin position="6"/>
        <end position="31"/>
    </location>
</feature>
<evidence type="ECO:0000256" key="1">
    <source>
        <dbReference type="ARBA" id="ARBA00004141"/>
    </source>
</evidence>
<organism evidence="7 10">
    <name type="scientific">Methanohalophilus halophilus</name>
    <dbReference type="NCBI Taxonomy" id="2177"/>
    <lineage>
        <taxon>Archaea</taxon>
        <taxon>Methanobacteriati</taxon>
        <taxon>Methanobacteriota</taxon>
        <taxon>Stenosarchaea group</taxon>
        <taxon>Methanomicrobia</taxon>
        <taxon>Methanosarcinales</taxon>
        <taxon>Methanosarcinaceae</taxon>
        <taxon>Methanohalophilus</taxon>
    </lineage>
</organism>
<keyword evidence="3 6" id="KW-0812">Transmembrane</keyword>
<comment type="similarity">
    <text evidence="2">Belongs to the UPF0014 family.</text>
</comment>
<keyword evidence="4 6" id="KW-1133">Transmembrane helix</keyword>
<keyword evidence="7" id="KW-0067">ATP-binding</keyword>
<dbReference type="OrthoDB" id="148038at2157"/>
<feature type="transmembrane region" description="Helical" evidence="6">
    <location>
        <begin position="194"/>
        <end position="215"/>
    </location>
</feature>
<evidence type="ECO:0000256" key="3">
    <source>
        <dbReference type="ARBA" id="ARBA00022692"/>
    </source>
</evidence>
<reference evidence="7 10" key="1">
    <citation type="submission" date="2016-10" db="EMBL/GenBank/DDBJ databases">
        <title>Methanohalophilus halophilus.</title>
        <authorList>
            <person name="L'haridon S."/>
        </authorList>
    </citation>
    <scope>NUCLEOTIDE SEQUENCE [LARGE SCALE GENOMIC DNA]</scope>
    <source>
        <strain evidence="7 10">Z-7982</strain>
    </source>
</reference>
<dbReference type="EMBL" id="RJJG01000003">
    <property type="protein sequence ID" value="RNI09572.1"/>
    <property type="molecule type" value="Genomic_DNA"/>
</dbReference>
<evidence type="ECO:0000256" key="4">
    <source>
        <dbReference type="ARBA" id="ARBA00022989"/>
    </source>
</evidence>
<protein>
    <submittedName>
        <fullName evidence="7">ABC transporter ATP-binding protein</fullName>
    </submittedName>
    <submittedName>
        <fullName evidence="8">ABC transporter permease</fullName>
    </submittedName>
    <submittedName>
        <fullName evidence="9">Putative ABC transport system permease protein</fullName>
    </submittedName>
</protein>
<dbReference type="PANTHER" id="PTHR30028:SF0">
    <property type="entry name" value="PROTEIN ALUMINUM SENSITIVE 3"/>
    <property type="match status" value="1"/>
</dbReference>
<evidence type="ECO:0000313" key="7">
    <source>
        <dbReference type="EMBL" id="APH39356.1"/>
    </source>
</evidence>
<gene>
    <name evidence="7" type="ORF">BHR79_07615</name>
    <name evidence="8" type="ORF">EFE40_02605</name>
    <name evidence="9" type="ORF">SAMN04515625_0985</name>
</gene>
<evidence type="ECO:0000313" key="11">
    <source>
        <dbReference type="Proteomes" id="UP000198669"/>
    </source>
</evidence>
<evidence type="ECO:0000256" key="5">
    <source>
        <dbReference type="ARBA" id="ARBA00023136"/>
    </source>
</evidence>
<dbReference type="GO" id="GO:0005524">
    <property type="term" value="F:ATP binding"/>
    <property type="evidence" value="ECO:0007669"/>
    <property type="project" value="UniProtKB-KW"/>
</dbReference>
<sequence>MAEINLIQNIGVSGFIFCALLLILPFMVSYYFKLGIIKKSVIIVSRMSFQLFLIGLLLTVVFDINNPLINVLWIFVMLFFATYTILEGTDFKTGPFLPTMLILFSIANILVLFYFTGFIIKLDDIFEARYLIPIAGMLMGNSLRANIVALNDFYHDVKNNEQRYLYRLCVGASRKEALFPYMQRSMLSSLKPTLANMATMGIVFLPGMMTGQILGGVNPILAIKYQITIMVAIFVTTVLGVLVCVIVVVEKGFDDYDLMVEDIKKV</sequence>
<evidence type="ECO:0000313" key="8">
    <source>
        <dbReference type="EMBL" id="RNI09572.1"/>
    </source>
</evidence>
<feature type="transmembrane region" description="Helical" evidence="6">
    <location>
        <begin position="227"/>
        <end position="249"/>
    </location>
</feature>
<keyword evidence="5 6" id="KW-0472">Membrane</keyword>
<reference evidence="8 12" key="3">
    <citation type="submission" date="2018-10" db="EMBL/GenBank/DDBJ databases">
        <title>Cultivation of a novel Methanohalophilus strain from Kebrit Deep of the Red Sea and a genomic comparison of members of the genus Methanohalophilus.</title>
        <authorList>
            <person name="Guan Y."/>
            <person name="Ngugi D.K."/>
            <person name="Stingl U."/>
        </authorList>
    </citation>
    <scope>NUCLEOTIDE SEQUENCE [LARGE SCALE GENOMIC DNA]</scope>
    <source>
        <strain evidence="8 12">DSM 3094</strain>
    </source>
</reference>
<dbReference type="RefSeq" id="WP_072561786.1">
    <property type="nucleotide sequence ID" value="NZ_CP017921.1"/>
</dbReference>
<dbReference type="EMBL" id="FNMU01000003">
    <property type="protein sequence ID" value="SDW47758.1"/>
    <property type="molecule type" value="Genomic_DNA"/>
</dbReference>
<proteinExistence type="inferred from homology"/>
<feature type="transmembrane region" description="Helical" evidence="6">
    <location>
        <begin position="68"/>
        <end position="86"/>
    </location>
</feature>
<dbReference type="InterPro" id="IPR005226">
    <property type="entry name" value="UPF0014_fam"/>
</dbReference>
<feature type="transmembrane region" description="Helical" evidence="6">
    <location>
        <begin position="98"/>
        <end position="120"/>
    </location>
</feature>
<feature type="transmembrane region" description="Helical" evidence="6">
    <location>
        <begin position="43"/>
        <end position="62"/>
    </location>
</feature>
<evidence type="ECO:0000256" key="6">
    <source>
        <dbReference type="SAM" id="Phobius"/>
    </source>
</evidence>
<dbReference type="GO" id="GO:0005886">
    <property type="term" value="C:plasma membrane"/>
    <property type="evidence" value="ECO:0007669"/>
    <property type="project" value="TreeGrafter"/>
</dbReference>
<keyword evidence="10" id="KW-1185">Reference proteome</keyword>
<dbReference type="Proteomes" id="UP000198669">
    <property type="component" value="Unassembled WGS sequence"/>
</dbReference>
<evidence type="ECO:0000313" key="9">
    <source>
        <dbReference type="EMBL" id="SDW47758.1"/>
    </source>
</evidence>
<comment type="subcellular location">
    <subcellularLocation>
        <location evidence="1">Membrane</location>
        <topology evidence="1">Multi-pass membrane protein</topology>
    </subcellularLocation>
</comment>